<sequence length="204" mass="23295">MDGNINGKMYTIANNEHPDGKTFDVRKAEGKYVTPIAGRSYTNSRCGISSSNRALFIQNNIKTKYHVSLSFSKPHTGVIAMENITRDGNGNTEFNLSSEQLELLYQQFATRFRTEEAENKEDVLTAIPAAILSDLKETTASAMEKKLKRYVRNLPHYEDNEWTTSQTINRSFVKYQLGAFQVTQQRYKDADKLRYAAKISFRTL</sequence>
<accession>A0A1X0RKH8</accession>
<name>A0A1X0RKH8_RHIZD</name>
<dbReference type="Proteomes" id="UP000242381">
    <property type="component" value="Unassembled WGS sequence"/>
</dbReference>
<dbReference type="AlphaFoldDB" id="A0A1X0RKH8"/>
<dbReference type="VEuPathDB" id="FungiDB:BCV72DRAFT_332132"/>
<evidence type="ECO:0000313" key="1">
    <source>
        <dbReference type="EMBL" id="ORE12474.1"/>
    </source>
</evidence>
<gene>
    <name evidence="1" type="ORF">BCV71DRAFT_240092</name>
</gene>
<proteinExistence type="predicted"/>
<reference evidence="1 2" key="1">
    <citation type="journal article" date="2016" name="Proc. Natl. Acad. Sci. U.S.A.">
        <title>Lipid metabolic changes in an early divergent fungus govern the establishment of a mutualistic symbiosis with endobacteria.</title>
        <authorList>
            <person name="Lastovetsky O.A."/>
            <person name="Gaspar M.L."/>
            <person name="Mondo S.J."/>
            <person name="LaButti K.M."/>
            <person name="Sandor L."/>
            <person name="Grigoriev I.V."/>
            <person name="Henry S.A."/>
            <person name="Pawlowska T.E."/>
        </authorList>
    </citation>
    <scope>NUCLEOTIDE SEQUENCE [LARGE SCALE GENOMIC DNA]</scope>
    <source>
        <strain evidence="1 2">ATCC 11559</strain>
    </source>
</reference>
<organism evidence="1 2">
    <name type="scientific">Rhizopus microsporus</name>
    <dbReference type="NCBI Taxonomy" id="58291"/>
    <lineage>
        <taxon>Eukaryota</taxon>
        <taxon>Fungi</taxon>
        <taxon>Fungi incertae sedis</taxon>
        <taxon>Mucoromycota</taxon>
        <taxon>Mucoromycotina</taxon>
        <taxon>Mucoromycetes</taxon>
        <taxon>Mucorales</taxon>
        <taxon>Mucorineae</taxon>
        <taxon>Rhizopodaceae</taxon>
        <taxon>Rhizopus</taxon>
    </lineage>
</organism>
<evidence type="ECO:0000313" key="2">
    <source>
        <dbReference type="Proteomes" id="UP000242381"/>
    </source>
</evidence>
<protein>
    <submittedName>
        <fullName evidence="1">Uncharacterized protein</fullName>
    </submittedName>
</protein>
<dbReference type="EMBL" id="KV921658">
    <property type="protein sequence ID" value="ORE12474.1"/>
    <property type="molecule type" value="Genomic_DNA"/>
</dbReference>